<protein>
    <recommendedName>
        <fullName evidence="3">DUF11 domain-containing protein</fullName>
    </recommendedName>
</protein>
<dbReference type="EMBL" id="JAMPKX010000001">
    <property type="protein sequence ID" value="MEP0946046.1"/>
    <property type="molecule type" value="Genomic_DNA"/>
</dbReference>
<feature type="domain" description="DUF11" evidence="3">
    <location>
        <begin position="82"/>
        <end position="189"/>
    </location>
</feature>
<dbReference type="Pfam" id="PF01345">
    <property type="entry name" value="DUF11"/>
    <property type="match status" value="1"/>
</dbReference>
<reference evidence="4 5" key="1">
    <citation type="submission" date="2022-04" db="EMBL/GenBank/DDBJ databases">
        <title>Positive selection, recombination, and allopatry shape intraspecific diversity of widespread and dominant cyanobacteria.</title>
        <authorList>
            <person name="Wei J."/>
            <person name="Shu W."/>
            <person name="Hu C."/>
        </authorList>
    </citation>
    <scope>NUCLEOTIDE SEQUENCE [LARGE SCALE GENOMIC DNA]</scope>
    <source>
        <strain evidence="4 5">DQ-A4</strain>
    </source>
</reference>
<dbReference type="Gene3D" id="2.60.40.740">
    <property type="match status" value="1"/>
</dbReference>
<evidence type="ECO:0000259" key="3">
    <source>
        <dbReference type="Pfam" id="PF01345"/>
    </source>
</evidence>
<dbReference type="NCBIfam" id="TIGR01451">
    <property type="entry name" value="B_ant_repeat"/>
    <property type="match status" value="1"/>
</dbReference>
<keyword evidence="2" id="KW-0732">Signal</keyword>
<evidence type="ECO:0000313" key="4">
    <source>
        <dbReference type="EMBL" id="MEP0946046.1"/>
    </source>
</evidence>
<evidence type="ECO:0000313" key="5">
    <source>
        <dbReference type="Proteomes" id="UP001482513"/>
    </source>
</evidence>
<comment type="caution">
    <text evidence="4">The sequence shown here is derived from an EMBL/GenBank/DDBJ whole genome shotgun (WGS) entry which is preliminary data.</text>
</comment>
<organism evidence="4 5">
    <name type="scientific">Leptolyngbya subtilissima DQ-A4</name>
    <dbReference type="NCBI Taxonomy" id="2933933"/>
    <lineage>
        <taxon>Bacteria</taxon>
        <taxon>Bacillati</taxon>
        <taxon>Cyanobacteriota</taxon>
        <taxon>Cyanophyceae</taxon>
        <taxon>Leptolyngbyales</taxon>
        <taxon>Leptolyngbyaceae</taxon>
        <taxon>Leptolyngbya group</taxon>
        <taxon>Leptolyngbya</taxon>
    </lineage>
</organism>
<dbReference type="Gene3D" id="2.60.40.10">
    <property type="entry name" value="Immunoglobulins"/>
    <property type="match status" value="1"/>
</dbReference>
<sequence length="319" mass="33898">MRRNQRRLYRGLLFWLALVLSYFLSHAVPPSTVAQAQSQIFVNQASAQFVGPNGPATTVSNQTEVSTLTPPGPPPGPELPLLQITKTADRAAAEPGDVAIYRLLVTNLSTSQPATPLTITDQLPLGLLYVPNSVQATPQQPTQVVATDSSLTLTFDSLGPGESVSVAYGVLLTPDAVRGNGRNIAQASAPGFTPVTAAYQMTIRPGILADCGTILGRVFVDKNFDGQQQPGEAGVPNAVIFMDDGNRILTDPDGLFSLANVLPGYRVGTLDLYSLPGYTLAPNLYRIEENSASRFVRLSPGGLGRMNFAVTPTFGEEQS</sequence>
<dbReference type="InterPro" id="IPR013783">
    <property type="entry name" value="Ig-like_fold"/>
</dbReference>
<feature type="chain" id="PRO_5046120935" description="DUF11 domain-containing protein" evidence="2">
    <location>
        <begin position="28"/>
        <end position="319"/>
    </location>
</feature>
<dbReference type="Proteomes" id="UP001482513">
    <property type="component" value="Unassembled WGS sequence"/>
</dbReference>
<evidence type="ECO:0000256" key="1">
    <source>
        <dbReference type="SAM" id="MobiDB-lite"/>
    </source>
</evidence>
<feature type="compositionally biased region" description="Polar residues" evidence="1">
    <location>
        <begin position="55"/>
        <end position="66"/>
    </location>
</feature>
<dbReference type="InterPro" id="IPR047589">
    <property type="entry name" value="DUF11_rpt"/>
</dbReference>
<feature type="region of interest" description="Disordered" evidence="1">
    <location>
        <begin position="53"/>
        <end position="76"/>
    </location>
</feature>
<proteinExistence type="predicted"/>
<accession>A0ABV0JZW1</accession>
<keyword evidence="5" id="KW-1185">Reference proteome</keyword>
<evidence type="ECO:0000256" key="2">
    <source>
        <dbReference type="SAM" id="SignalP"/>
    </source>
</evidence>
<feature type="signal peptide" evidence="2">
    <location>
        <begin position="1"/>
        <end position="27"/>
    </location>
</feature>
<dbReference type="PANTHER" id="PTHR34819">
    <property type="entry name" value="LARGE CYSTEINE-RICH PERIPLASMIC PROTEIN OMCB"/>
    <property type="match status" value="1"/>
</dbReference>
<dbReference type="InterPro" id="IPR001434">
    <property type="entry name" value="OmcB-like_DUF11"/>
</dbReference>
<dbReference type="RefSeq" id="WP_313887075.1">
    <property type="nucleotide sequence ID" value="NZ_JAMPKX010000001.1"/>
</dbReference>
<name>A0ABV0JZW1_9CYAN</name>
<dbReference type="InterPro" id="IPR051172">
    <property type="entry name" value="Chlamydia_OmcB"/>
</dbReference>
<dbReference type="SUPFAM" id="SSF117074">
    <property type="entry name" value="Hypothetical protein PA1324"/>
    <property type="match status" value="1"/>
</dbReference>
<gene>
    <name evidence="4" type="ORF">NC992_04090</name>
</gene>